<reference evidence="2" key="1">
    <citation type="journal article" date="2015" name="Nature">
        <title>Complex archaea that bridge the gap between prokaryotes and eukaryotes.</title>
        <authorList>
            <person name="Spang A."/>
            <person name="Saw J.H."/>
            <person name="Jorgensen S.L."/>
            <person name="Zaremba-Niedzwiedzka K."/>
            <person name="Martijn J."/>
            <person name="Lind A.E."/>
            <person name="van Eijk R."/>
            <person name="Schleper C."/>
            <person name="Guy L."/>
            <person name="Ettema T.J."/>
        </authorList>
    </citation>
    <scope>NUCLEOTIDE SEQUENCE</scope>
</reference>
<proteinExistence type="predicted"/>
<sequence length="65" mass="7340">MLKGIEAVYGFCAWLTTRPEKTVMSSKDDAAGICDLIEEFRKANGLPEPRENYADDLTHPRRPSQ</sequence>
<dbReference type="AlphaFoldDB" id="A0A0F8Z766"/>
<evidence type="ECO:0000313" key="2">
    <source>
        <dbReference type="EMBL" id="KKK55956.1"/>
    </source>
</evidence>
<evidence type="ECO:0000256" key="1">
    <source>
        <dbReference type="SAM" id="MobiDB-lite"/>
    </source>
</evidence>
<comment type="caution">
    <text evidence="2">The sequence shown here is derived from an EMBL/GenBank/DDBJ whole genome shotgun (WGS) entry which is preliminary data.</text>
</comment>
<protein>
    <submittedName>
        <fullName evidence="2">Uncharacterized protein</fullName>
    </submittedName>
</protein>
<feature type="region of interest" description="Disordered" evidence="1">
    <location>
        <begin position="45"/>
        <end position="65"/>
    </location>
</feature>
<gene>
    <name evidence="2" type="ORF">LCGC14_3069370</name>
</gene>
<organism evidence="2">
    <name type="scientific">marine sediment metagenome</name>
    <dbReference type="NCBI Taxonomy" id="412755"/>
    <lineage>
        <taxon>unclassified sequences</taxon>
        <taxon>metagenomes</taxon>
        <taxon>ecological metagenomes</taxon>
    </lineage>
</organism>
<dbReference type="EMBL" id="LAZR01065238">
    <property type="protein sequence ID" value="KKK55956.1"/>
    <property type="molecule type" value="Genomic_DNA"/>
</dbReference>
<name>A0A0F8Z766_9ZZZZ</name>
<feature type="compositionally biased region" description="Basic and acidic residues" evidence="1">
    <location>
        <begin position="45"/>
        <end position="59"/>
    </location>
</feature>
<accession>A0A0F8Z766</accession>